<dbReference type="RefSeq" id="WP_407338338.1">
    <property type="nucleotide sequence ID" value="NZ_CP136862.1"/>
</dbReference>
<dbReference type="InterPro" id="IPR036914">
    <property type="entry name" value="MGS-like_dom_sf"/>
</dbReference>
<comment type="catalytic activity">
    <reaction evidence="8">
        <text>IMP + H2O = 5-formamido-1-(5-phospho-D-ribosyl)imidazole-4-carboxamide</text>
        <dbReference type="Rhea" id="RHEA:18445"/>
        <dbReference type="ChEBI" id="CHEBI:15377"/>
        <dbReference type="ChEBI" id="CHEBI:58053"/>
        <dbReference type="ChEBI" id="CHEBI:58467"/>
        <dbReference type="EC" id="3.5.4.10"/>
    </reaction>
</comment>
<dbReference type="NCBIfam" id="NF002049">
    <property type="entry name" value="PRK00881.1"/>
    <property type="match status" value="1"/>
</dbReference>
<evidence type="ECO:0000313" key="13">
    <source>
        <dbReference type="Proteomes" id="UP001626536"/>
    </source>
</evidence>
<comment type="similarity">
    <text evidence="3 8">Belongs to the PurH family.</text>
</comment>
<proteinExistence type="inferred from homology"/>
<keyword evidence="6 8" id="KW-0378">Hydrolase</keyword>
<evidence type="ECO:0000256" key="8">
    <source>
        <dbReference type="HAMAP-Rule" id="MF_00139"/>
    </source>
</evidence>
<keyword evidence="13" id="KW-1185">Reference proteome</keyword>
<evidence type="ECO:0000256" key="4">
    <source>
        <dbReference type="ARBA" id="ARBA00022679"/>
    </source>
</evidence>
<dbReference type="Gene3D" id="3.40.140.20">
    <property type="match status" value="2"/>
</dbReference>
<evidence type="ECO:0000256" key="6">
    <source>
        <dbReference type="ARBA" id="ARBA00022801"/>
    </source>
</evidence>
<dbReference type="SUPFAM" id="SSF53927">
    <property type="entry name" value="Cytidine deaminase-like"/>
    <property type="match status" value="1"/>
</dbReference>
<comment type="domain">
    <text evidence="8">The IMP cyclohydrolase activity resides in the N-terminal region.</text>
</comment>
<feature type="domain" description="S5 DRBM" evidence="10">
    <location>
        <begin position="1"/>
        <end position="55"/>
    </location>
</feature>
<evidence type="ECO:0000313" key="12">
    <source>
        <dbReference type="EMBL" id="WOJ88900.1"/>
    </source>
</evidence>
<dbReference type="Pfam" id="PF01808">
    <property type="entry name" value="AICARFT_IMPCHas"/>
    <property type="match status" value="1"/>
</dbReference>
<dbReference type="Pfam" id="PF02142">
    <property type="entry name" value="MGS"/>
    <property type="match status" value="1"/>
</dbReference>
<dbReference type="PIRSF" id="PIRSF000414">
    <property type="entry name" value="AICARFT_IMPCHas"/>
    <property type="match status" value="1"/>
</dbReference>
<dbReference type="NCBIfam" id="TIGR00355">
    <property type="entry name" value="purH"/>
    <property type="match status" value="1"/>
</dbReference>
<evidence type="ECO:0000256" key="3">
    <source>
        <dbReference type="ARBA" id="ARBA00007667"/>
    </source>
</evidence>
<dbReference type="InterPro" id="IPR016193">
    <property type="entry name" value="Cytidine_deaminase-like"/>
</dbReference>
<comment type="pathway">
    <text evidence="1 8">Purine metabolism; IMP biosynthesis via de novo pathway; IMP from 5-formamido-1-(5-phospho-D-ribosyl)imidazole-4-carboxamide: step 1/1.</text>
</comment>
<evidence type="ECO:0000256" key="2">
    <source>
        <dbReference type="ARBA" id="ARBA00004954"/>
    </source>
</evidence>
<dbReference type="Gene3D" id="3.40.50.1380">
    <property type="entry name" value="Methylglyoxal synthase-like domain"/>
    <property type="match status" value="1"/>
</dbReference>
<keyword evidence="5 8" id="KW-0658">Purine biosynthesis</keyword>
<dbReference type="PROSITE" id="PS50881">
    <property type="entry name" value="S5_DSRBD"/>
    <property type="match status" value="1"/>
</dbReference>
<sequence length="530" mass="55773">MPTELRRAFRALISVSDKTGLVGFAQGLAGLGIELVSTGGTRKALAEAGLAVRDVTDLTGFPELLDGRVKTLHPKVHGGLLAIRENPEHEAAILAHGIAPIDLLVVNLYPFEATIGRGADFADCIENIDIGGPAMIRGAAKNFRDVAVVVDVEDYGLVLEELKAQGGATGLDLRQKLAQKAFARTAAYDAMISNWLANEIGEPAPAYRAFGGKLAASLRYGENPHQTAAFYHSPERRYGVATARQVQGKQLSYNNVGDTDAAFELIAEFDPLRTAAVAIIKHANPCGVAEAATLREAYELALRCDPVSAFGGIIALNRRLDAEAAAEIVKIFTEVIIAPDADEDAIAIVATKKNLRLLLTGGLPDPRAAALAYRPVAGGMLVQSRDNAVVDDMDLRIATKRPPSEAEWRDLKFAFRVAKHVKSNAIVYAKGGATVGIGAGQMSRVDSSRIAAMKAAEAAKALGLAESLAKGSVVASDAFFPFADGLLAAAEAGATAVIQPGGSVRDDEIVKAADAAGLAMVMTGVRHFRH</sequence>
<dbReference type="SMART" id="SM00851">
    <property type="entry name" value="MGS"/>
    <property type="match status" value="1"/>
</dbReference>
<evidence type="ECO:0000259" key="10">
    <source>
        <dbReference type="PROSITE" id="PS50881"/>
    </source>
</evidence>
<dbReference type="InterPro" id="IPR024051">
    <property type="entry name" value="AICAR_Tfase_dup_dom_sf"/>
</dbReference>
<dbReference type="InterPro" id="IPR002695">
    <property type="entry name" value="PurH-like"/>
</dbReference>
<dbReference type="InterPro" id="IPR013810">
    <property type="entry name" value="Ribosomal_uS5_N"/>
</dbReference>
<dbReference type="Proteomes" id="UP001626536">
    <property type="component" value="Chromosome"/>
</dbReference>
<dbReference type="PANTHER" id="PTHR11692:SF0">
    <property type="entry name" value="BIFUNCTIONAL PURINE BIOSYNTHESIS PROTEIN ATIC"/>
    <property type="match status" value="1"/>
</dbReference>
<dbReference type="GO" id="GO:0004643">
    <property type="term" value="F:phosphoribosylaminoimidazolecarboxamide formyltransferase activity"/>
    <property type="evidence" value="ECO:0007669"/>
    <property type="project" value="UniProtKB-EC"/>
</dbReference>
<feature type="domain" description="MGS-like" evidence="11">
    <location>
        <begin position="1"/>
        <end position="150"/>
    </location>
</feature>
<dbReference type="EC" id="2.1.2.3" evidence="8"/>
<keyword evidence="9" id="KW-0687">Ribonucleoprotein</keyword>
<evidence type="ECO:0000256" key="7">
    <source>
        <dbReference type="ARBA" id="ARBA00023268"/>
    </source>
</evidence>
<evidence type="ECO:0000256" key="5">
    <source>
        <dbReference type="ARBA" id="ARBA00022755"/>
    </source>
</evidence>
<keyword evidence="9" id="KW-0689">Ribosomal protein</keyword>
<accession>A0ABZ0HPN1</accession>
<reference evidence="12 13" key="1">
    <citation type="submission" date="2023-10" db="EMBL/GenBank/DDBJ databases">
        <title>Novel methanotroph of the genus Methylocapsa from a subarctic wetland.</title>
        <authorList>
            <person name="Belova S.E."/>
            <person name="Oshkin I.Y."/>
            <person name="Miroshnikov K."/>
            <person name="Dedysh S.N."/>
        </authorList>
    </citation>
    <scope>NUCLEOTIDE SEQUENCE [LARGE SCALE GENOMIC DNA]</scope>
    <source>
        <strain evidence="12 13">RX1</strain>
    </source>
</reference>
<keyword evidence="4 8" id="KW-0808">Transferase</keyword>
<dbReference type="CDD" id="cd01421">
    <property type="entry name" value="IMPCH"/>
    <property type="match status" value="1"/>
</dbReference>
<dbReference type="InterPro" id="IPR011607">
    <property type="entry name" value="MGS-like_dom"/>
</dbReference>
<protein>
    <recommendedName>
        <fullName evidence="8">Bifunctional purine biosynthesis protein PurH</fullName>
    </recommendedName>
    <domain>
        <recommendedName>
            <fullName evidence="8">Phosphoribosylaminoimidazolecarboxamide formyltransferase</fullName>
            <ecNumber evidence="8">2.1.2.3</ecNumber>
        </recommendedName>
        <alternativeName>
            <fullName evidence="8">AICAR transformylase</fullName>
        </alternativeName>
    </domain>
    <domain>
        <recommendedName>
            <fullName evidence="8">IMP cyclohydrolase</fullName>
            <ecNumber evidence="8">3.5.4.10</ecNumber>
        </recommendedName>
        <alternativeName>
            <fullName evidence="8">ATIC</fullName>
        </alternativeName>
        <alternativeName>
            <fullName evidence="8">IMP synthase</fullName>
        </alternativeName>
        <alternativeName>
            <fullName evidence="8">Inosinicase</fullName>
        </alternativeName>
    </domain>
</protein>
<dbReference type="EC" id="3.5.4.10" evidence="8"/>
<comment type="catalytic activity">
    <reaction evidence="8">
        <text>(6R)-10-formyltetrahydrofolate + 5-amino-1-(5-phospho-beta-D-ribosyl)imidazole-4-carboxamide = 5-formamido-1-(5-phospho-D-ribosyl)imidazole-4-carboxamide + (6S)-5,6,7,8-tetrahydrofolate</text>
        <dbReference type="Rhea" id="RHEA:22192"/>
        <dbReference type="ChEBI" id="CHEBI:57453"/>
        <dbReference type="ChEBI" id="CHEBI:58467"/>
        <dbReference type="ChEBI" id="CHEBI:58475"/>
        <dbReference type="ChEBI" id="CHEBI:195366"/>
        <dbReference type="EC" id="2.1.2.3"/>
    </reaction>
</comment>
<evidence type="ECO:0000259" key="11">
    <source>
        <dbReference type="PROSITE" id="PS51855"/>
    </source>
</evidence>
<dbReference type="HAMAP" id="MF_00139">
    <property type="entry name" value="PurH"/>
    <property type="match status" value="1"/>
</dbReference>
<evidence type="ECO:0000256" key="9">
    <source>
        <dbReference type="PROSITE-ProRule" id="PRU00268"/>
    </source>
</evidence>
<dbReference type="PANTHER" id="PTHR11692">
    <property type="entry name" value="BIFUNCTIONAL PURINE BIOSYNTHESIS PROTEIN PURH"/>
    <property type="match status" value="1"/>
</dbReference>
<dbReference type="SMART" id="SM00798">
    <property type="entry name" value="AICARFT_IMPCHas"/>
    <property type="match status" value="1"/>
</dbReference>
<keyword evidence="7 8" id="KW-0511">Multifunctional enzyme</keyword>
<name>A0ABZ0HPN1_9HYPH</name>
<gene>
    <name evidence="8 12" type="primary">purH</name>
    <name evidence="12" type="ORF">RZS28_13935</name>
</gene>
<dbReference type="GO" id="GO:0003937">
    <property type="term" value="F:IMP cyclohydrolase activity"/>
    <property type="evidence" value="ECO:0007669"/>
    <property type="project" value="UniProtKB-EC"/>
</dbReference>
<comment type="pathway">
    <text evidence="2 8">Purine metabolism; IMP biosynthesis via de novo pathway; 5-formamido-1-(5-phospho-D-ribosyl)imidazole-4-carboxamide from 5-amino-1-(5-phospho-D-ribosyl)imidazole-4-carboxamide (10-formyl THF route): step 1/1.</text>
</comment>
<dbReference type="EMBL" id="CP136862">
    <property type="protein sequence ID" value="WOJ88900.1"/>
    <property type="molecule type" value="Genomic_DNA"/>
</dbReference>
<evidence type="ECO:0000256" key="1">
    <source>
        <dbReference type="ARBA" id="ARBA00004844"/>
    </source>
</evidence>
<organism evidence="12 13">
    <name type="scientific">Methylocapsa polymorpha</name>
    <dbReference type="NCBI Taxonomy" id="3080828"/>
    <lineage>
        <taxon>Bacteria</taxon>
        <taxon>Pseudomonadati</taxon>
        <taxon>Pseudomonadota</taxon>
        <taxon>Alphaproteobacteria</taxon>
        <taxon>Hyphomicrobiales</taxon>
        <taxon>Beijerinckiaceae</taxon>
        <taxon>Methylocapsa</taxon>
    </lineage>
</organism>
<dbReference type="SUPFAM" id="SSF52335">
    <property type="entry name" value="Methylglyoxal synthase-like"/>
    <property type="match status" value="1"/>
</dbReference>
<dbReference type="PROSITE" id="PS51855">
    <property type="entry name" value="MGS"/>
    <property type="match status" value="1"/>
</dbReference>